<keyword evidence="2" id="KW-1185">Reference proteome</keyword>
<evidence type="ECO:0000313" key="1">
    <source>
        <dbReference type="EMBL" id="KAK8838915.1"/>
    </source>
</evidence>
<evidence type="ECO:0008006" key="3">
    <source>
        <dbReference type="Google" id="ProtNLM"/>
    </source>
</evidence>
<proteinExistence type="predicted"/>
<dbReference type="SUPFAM" id="SSF48403">
    <property type="entry name" value="Ankyrin repeat"/>
    <property type="match status" value="1"/>
</dbReference>
<gene>
    <name evidence="1" type="ORF">M9Y10_032374</name>
</gene>
<protein>
    <recommendedName>
        <fullName evidence="3">DUF3447 domain-containing protein</fullName>
    </recommendedName>
</protein>
<evidence type="ECO:0000313" key="2">
    <source>
        <dbReference type="Proteomes" id="UP001470230"/>
    </source>
</evidence>
<dbReference type="EMBL" id="JAPFFF010000053">
    <property type="protein sequence ID" value="KAK8838915.1"/>
    <property type="molecule type" value="Genomic_DNA"/>
</dbReference>
<name>A0ABR2GYA9_9EUKA</name>
<dbReference type="Proteomes" id="UP001470230">
    <property type="component" value="Unassembled WGS sequence"/>
</dbReference>
<organism evidence="1 2">
    <name type="scientific">Tritrichomonas musculus</name>
    <dbReference type="NCBI Taxonomy" id="1915356"/>
    <lineage>
        <taxon>Eukaryota</taxon>
        <taxon>Metamonada</taxon>
        <taxon>Parabasalia</taxon>
        <taxon>Tritrichomonadida</taxon>
        <taxon>Tritrichomonadidae</taxon>
        <taxon>Tritrichomonas</taxon>
    </lineage>
</organism>
<sequence>MMYNIFNDTQKIKLISQIEKDLCDLRPNANEDEINNIINQIPPQYLTQKDDLMMVCQTFAYYARNNIQTNKGNSIKLFEKIFSPIKEILQDLSSFFWNIFGGLFFFKLWFYNENLISMEQIIQATRFQEAPTVAEYFLPEIIEHEPEIFESEIKKKIHVPYTKEYIDEFVDLRVKYFNWLRNSNDYHDSAYLEIEKDLFRLSIKLDDIDSFQKIFSNLNLKFDMEVSESVLESYLYNPRPIPLLEYIIQYNAFNIFKFVMMNSKIEIDNIFSSICQRNYDLMHIVESQMKEKFVVEGLECSIQSWNHEVTEYILNNYDYYNFLEKSDVEQEKDEIVLRLISDTCFSFNFIFLDSVLIPFLIKNKRFLDDQINDILQNSFHDQSCFFSREFLKHPNVDINYYSPTNTNAITLVAAINQNNAQAVELLFKNPKINYSTPGISKFSPFQWSVGRFVDMKIVKMFTKQPGFNVNQRENIYFVTAFQISTLKMNSYALQFLSDNFDNLEVNDFGELFHFVLKEDNLFILKILLRCYKKFFPEFSKKIIISKFQKLFNDETELGVKFEEVVNEILK</sequence>
<dbReference type="InterPro" id="IPR036770">
    <property type="entry name" value="Ankyrin_rpt-contain_sf"/>
</dbReference>
<comment type="caution">
    <text evidence="1">The sequence shown here is derived from an EMBL/GenBank/DDBJ whole genome shotgun (WGS) entry which is preliminary data.</text>
</comment>
<reference evidence="1 2" key="1">
    <citation type="submission" date="2024-04" db="EMBL/GenBank/DDBJ databases">
        <title>Tritrichomonas musculus Genome.</title>
        <authorList>
            <person name="Alves-Ferreira E."/>
            <person name="Grigg M."/>
            <person name="Lorenzi H."/>
            <person name="Galac M."/>
        </authorList>
    </citation>
    <scope>NUCLEOTIDE SEQUENCE [LARGE SCALE GENOMIC DNA]</scope>
    <source>
        <strain evidence="1 2">EAF2021</strain>
    </source>
</reference>
<accession>A0ABR2GYA9</accession>